<keyword evidence="7" id="KW-0456">Lyase</keyword>
<dbReference type="Pfam" id="PF00730">
    <property type="entry name" value="HhH-GPD"/>
    <property type="match status" value="1"/>
</dbReference>
<comment type="catalytic activity">
    <reaction evidence="11">
        <text>2'-deoxyribonucleotide-(2'-deoxyribose 5'-phosphate)-2'-deoxyribonucleotide-DNA = a 3'-end 2'-deoxyribonucleotide-(2,3-dehydro-2,3-deoxyribose 5'-phosphate)-DNA + a 5'-end 5'-phospho-2'-deoxyribonucleoside-DNA + H(+)</text>
        <dbReference type="Rhea" id="RHEA:66592"/>
        <dbReference type="Rhea" id="RHEA-COMP:13180"/>
        <dbReference type="Rhea" id="RHEA-COMP:16897"/>
        <dbReference type="Rhea" id="RHEA-COMP:17067"/>
        <dbReference type="ChEBI" id="CHEBI:15378"/>
        <dbReference type="ChEBI" id="CHEBI:136412"/>
        <dbReference type="ChEBI" id="CHEBI:157695"/>
        <dbReference type="ChEBI" id="CHEBI:167181"/>
        <dbReference type="EC" id="4.2.99.18"/>
    </reaction>
</comment>
<protein>
    <recommendedName>
        <fullName evidence="3">DNA-(apurinic or apyrimidinic site) lyase</fullName>
        <ecNumber evidence="3">4.2.99.18</ecNumber>
    </recommendedName>
</protein>
<comment type="subcellular location">
    <subcellularLocation>
        <location evidence="1">Nucleus</location>
    </subcellularLocation>
</comment>
<dbReference type="VEuPathDB" id="CryptoDB:Cvel_26528"/>
<dbReference type="GO" id="GO:0003684">
    <property type="term" value="F:damaged DNA binding"/>
    <property type="evidence" value="ECO:0007669"/>
    <property type="project" value="InterPro"/>
</dbReference>
<keyword evidence="6" id="KW-0234">DNA repair</keyword>
<dbReference type="GO" id="GO:0034039">
    <property type="term" value="F:8-oxo-7,8-dihydroguanine DNA N-glycosylase activity"/>
    <property type="evidence" value="ECO:0007669"/>
    <property type="project" value="TreeGrafter"/>
</dbReference>
<keyword evidence="5" id="KW-0378">Hydrolase</keyword>
<gene>
    <name evidence="14" type="ORF">Cvel_26528</name>
</gene>
<comment type="similarity">
    <text evidence="2">Belongs to the type-1 OGG1 family.</text>
</comment>
<dbReference type="GO" id="GO:0140078">
    <property type="term" value="F:class I DNA-(apurinic or apyrimidinic site) endonuclease activity"/>
    <property type="evidence" value="ECO:0007669"/>
    <property type="project" value="UniProtKB-EC"/>
</dbReference>
<dbReference type="PhylomeDB" id="A0A0G4HDJ4"/>
<keyword evidence="4" id="KW-0227">DNA damage</keyword>
<dbReference type="PANTHER" id="PTHR10242:SF2">
    <property type="entry name" value="N-GLYCOSYLASE_DNA LYASE"/>
    <property type="match status" value="1"/>
</dbReference>
<proteinExistence type="inferred from homology"/>
<evidence type="ECO:0000256" key="6">
    <source>
        <dbReference type="ARBA" id="ARBA00023204"/>
    </source>
</evidence>
<dbReference type="SUPFAM" id="SSF48150">
    <property type="entry name" value="DNA-glycosylase"/>
    <property type="match status" value="1"/>
</dbReference>
<dbReference type="Gene3D" id="1.10.340.30">
    <property type="entry name" value="Hypothetical protein, domain 2"/>
    <property type="match status" value="1"/>
</dbReference>
<feature type="domain" description="HhH-GPD" evidence="13">
    <location>
        <begin position="304"/>
        <end position="454"/>
    </location>
</feature>
<dbReference type="GO" id="GO:0006285">
    <property type="term" value="P:base-excision repair, AP site formation"/>
    <property type="evidence" value="ECO:0007669"/>
    <property type="project" value="TreeGrafter"/>
</dbReference>
<evidence type="ECO:0000256" key="10">
    <source>
        <dbReference type="ARBA" id="ARBA00023295"/>
    </source>
</evidence>
<dbReference type="InterPro" id="IPR011257">
    <property type="entry name" value="DNA_glycosylase"/>
</dbReference>
<evidence type="ECO:0000256" key="9">
    <source>
        <dbReference type="ARBA" id="ARBA00023268"/>
    </source>
</evidence>
<keyword evidence="10" id="KW-0326">Glycosidase</keyword>
<keyword evidence="8" id="KW-0539">Nucleus</keyword>
<dbReference type="InterPro" id="IPR052054">
    <property type="entry name" value="Oxidative_DNA_repair_enzyme"/>
</dbReference>
<dbReference type="SUPFAM" id="SSF55945">
    <property type="entry name" value="TATA-box binding protein-like"/>
    <property type="match status" value="1"/>
</dbReference>
<dbReference type="AlphaFoldDB" id="A0A0G4HDJ4"/>
<dbReference type="GO" id="GO:0006289">
    <property type="term" value="P:nucleotide-excision repair"/>
    <property type="evidence" value="ECO:0007669"/>
    <property type="project" value="InterPro"/>
</dbReference>
<dbReference type="SMART" id="SM00478">
    <property type="entry name" value="ENDO3c"/>
    <property type="match status" value="1"/>
</dbReference>
<feature type="compositionally biased region" description="Basic residues" evidence="12">
    <location>
        <begin position="579"/>
        <end position="588"/>
    </location>
</feature>
<evidence type="ECO:0000256" key="8">
    <source>
        <dbReference type="ARBA" id="ARBA00023242"/>
    </source>
</evidence>
<dbReference type="PANTHER" id="PTHR10242">
    <property type="entry name" value="8-OXOGUANINE DNA GLYCOSYLASE"/>
    <property type="match status" value="1"/>
</dbReference>
<evidence type="ECO:0000256" key="4">
    <source>
        <dbReference type="ARBA" id="ARBA00022763"/>
    </source>
</evidence>
<feature type="region of interest" description="Disordered" evidence="12">
    <location>
        <begin position="219"/>
        <end position="301"/>
    </location>
</feature>
<evidence type="ECO:0000256" key="12">
    <source>
        <dbReference type="SAM" id="MobiDB-lite"/>
    </source>
</evidence>
<keyword evidence="9" id="KW-0511">Multifunctional enzyme</keyword>
<reference evidence="14" key="1">
    <citation type="submission" date="2014-11" db="EMBL/GenBank/DDBJ databases">
        <authorList>
            <person name="Otto D Thomas"/>
            <person name="Naeem Raeece"/>
        </authorList>
    </citation>
    <scope>NUCLEOTIDE SEQUENCE</scope>
</reference>
<dbReference type="Gene3D" id="1.10.1670.10">
    <property type="entry name" value="Helix-hairpin-Helix base-excision DNA repair enzymes (C-terminal)"/>
    <property type="match status" value="1"/>
</dbReference>
<dbReference type="FunFam" id="1.10.1670.10:FF:000005">
    <property type="entry name" value="N-glycosylase/DNA lyase OGG1"/>
    <property type="match status" value="1"/>
</dbReference>
<name>A0A0G4HDJ4_9ALVE</name>
<dbReference type="GO" id="GO:0005634">
    <property type="term" value="C:nucleus"/>
    <property type="evidence" value="ECO:0007669"/>
    <property type="project" value="UniProtKB-SubCell"/>
</dbReference>
<feature type="compositionally biased region" description="Basic and acidic residues" evidence="12">
    <location>
        <begin position="45"/>
        <end position="64"/>
    </location>
</feature>
<feature type="compositionally biased region" description="Basic and acidic residues" evidence="12">
    <location>
        <begin position="472"/>
        <end position="494"/>
    </location>
</feature>
<evidence type="ECO:0000256" key="3">
    <source>
        <dbReference type="ARBA" id="ARBA00012720"/>
    </source>
</evidence>
<dbReference type="Gene3D" id="3.30.310.40">
    <property type="match status" value="1"/>
</dbReference>
<evidence type="ECO:0000256" key="11">
    <source>
        <dbReference type="ARBA" id="ARBA00044632"/>
    </source>
</evidence>
<dbReference type="InterPro" id="IPR012904">
    <property type="entry name" value="OGG_N"/>
</dbReference>
<feature type="compositionally biased region" description="Basic and acidic residues" evidence="12">
    <location>
        <begin position="589"/>
        <end position="600"/>
    </location>
</feature>
<accession>A0A0G4HDJ4</accession>
<evidence type="ECO:0000256" key="2">
    <source>
        <dbReference type="ARBA" id="ARBA00010679"/>
    </source>
</evidence>
<dbReference type="InterPro" id="IPR003265">
    <property type="entry name" value="HhH-GPD_domain"/>
</dbReference>
<evidence type="ECO:0000256" key="5">
    <source>
        <dbReference type="ARBA" id="ARBA00022801"/>
    </source>
</evidence>
<dbReference type="EMBL" id="CDMZ01002387">
    <property type="protein sequence ID" value="CEM42143.1"/>
    <property type="molecule type" value="Genomic_DNA"/>
</dbReference>
<dbReference type="EC" id="4.2.99.18" evidence="3"/>
<dbReference type="InterPro" id="IPR023170">
    <property type="entry name" value="HhH_base_excis_C"/>
</dbReference>
<dbReference type="Pfam" id="PF07934">
    <property type="entry name" value="OGG_N"/>
    <property type="match status" value="1"/>
</dbReference>
<evidence type="ECO:0000256" key="1">
    <source>
        <dbReference type="ARBA" id="ARBA00004123"/>
    </source>
</evidence>
<dbReference type="CDD" id="cd00056">
    <property type="entry name" value="ENDO3c"/>
    <property type="match status" value="1"/>
</dbReference>
<sequence length="648" mass="71274">MAGGDSPSSSAAYTSPWYDLETTPEDLRLDHCLVTGQTFQWKPSLEEGMKRDSPVVEKNKKASPEEEENAATLRPTSWIGVLGENLMQFQQTEQTVRFRCLGSSAVTGPPSEEDLRSELRSYFQLGEPLAPLYDRWSAADKRMECVSGVLPGLRVIEQDPWECLISFICSSNNNIARISLILDRLRENFGPLICKRGDVLPLLSGAAARDWRESLGGLTAREEEGGDNSPDHRREVPPSASLSPMEWAQEGTRETEAAVCPTAPLHTQGGSPLARSENRNGDSGPLQPPYTALEDRGGASSMPLSQCVQTYTWYGFPSVEALCEVDEQKLREIGLGYRARSVRETALEVKARGGREWLESLRGAPREEVLEALLKFRGVGRKVADCVGLFSLRQTEAIPVDTHVWRFACRDLDPSLASCKSLTPTVYERVGNLFRNRFSPCAGWAHALIFAAELRAFRPLLPVDLQKEMEEFRESEKEWKAEEREQRKRRRDDAGGVSLSESVATGATACQSDTQTTQRTKSRKKKPGNDATESSETAQAPDVAKTAKISGAARSRKGSQSASTSQGGGKGSPEDAKKVGKGGGRKGKEKQPQVETDESKPKKKARGKPSLQAREVENQSSQNPVEAQSKGRSKERKKKETMVSTASL</sequence>
<feature type="compositionally biased region" description="Polar residues" evidence="12">
    <location>
        <begin position="499"/>
        <end position="513"/>
    </location>
</feature>
<evidence type="ECO:0000256" key="7">
    <source>
        <dbReference type="ARBA" id="ARBA00023239"/>
    </source>
</evidence>
<evidence type="ECO:0000313" key="14">
    <source>
        <dbReference type="EMBL" id="CEM42143.1"/>
    </source>
</evidence>
<feature type="region of interest" description="Disordered" evidence="12">
    <location>
        <begin position="472"/>
        <end position="648"/>
    </location>
</feature>
<evidence type="ECO:0000259" key="13">
    <source>
        <dbReference type="SMART" id="SM00478"/>
    </source>
</evidence>
<feature type="region of interest" description="Disordered" evidence="12">
    <location>
        <begin position="45"/>
        <end position="72"/>
    </location>
</feature>
<organism evidence="14">
    <name type="scientific">Chromera velia CCMP2878</name>
    <dbReference type="NCBI Taxonomy" id="1169474"/>
    <lineage>
        <taxon>Eukaryota</taxon>
        <taxon>Sar</taxon>
        <taxon>Alveolata</taxon>
        <taxon>Colpodellida</taxon>
        <taxon>Chromeraceae</taxon>
        <taxon>Chromera</taxon>
    </lineage>
</organism>